<dbReference type="RefSeq" id="WP_264501248.1">
    <property type="nucleotide sequence ID" value="NZ_JAPDDS010000005.1"/>
</dbReference>
<protein>
    <submittedName>
        <fullName evidence="3">Benzoate/H(+) symporter BenE family transporter</fullName>
    </submittedName>
</protein>
<dbReference type="Proteomes" id="UP001207930">
    <property type="component" value="Unassembled WGS sequence"/>
</dbReference>
<evidence type="ECO:0000256" key="1">
    <source>
        <dbReference type="SAM" id="MobiDB-lite"/>
    </source>
</evidence>
<organism evidence="3 4">
    <name type="scientific">Luteolibacter flavescens</name>
    <dbReference type="NCBI Taxonomy" id="1859460"/>
    <lineage>
        <taxon>Bacteria</taxon>
        <taxon>Pseudomonadati</taxon>
        <taxon>Verrucomicrobiota</taxon>
        <taxon>Verrucomicrobiia</taxon>
        <taxon>Verrucomicrobiales</taxon>
        <taxon>Verrucomicrobiaceae</taxon>
        <taxon>Luteolibacter</taxon>
    </lineage>
</organism>
<keyword evidence="2" id="KW-0812">Transmembrane</keyword>
<dbReference type="EMBL" id="JAPDDS010000005">
    <property type="protein sequence ID" value="MCW1885291.1"/>
    <property type="molecule type" value="Genomic_DNA"/>
</dbReference>
<evidence type="ECO:0000313" key="3">
    <source>
        <dbReference type="EMBL" id="MCW1885291.1"/>
    </source>
</evidence>
<keyword evidence="4" id="KW-1185">Reference proteome</keyword>
<feature type="transmembrane region" description="Helical" evidence="2">
    <location>
        <begin position="29"/>
        <end position="53"/>
    </location>
</feature>
<evidence type="ECO:0000256" key="2">
    <source>
        <dbReference type="SAM" id="Phobius"/>
    </source>
</evidence>
<keyword evidence="2" id="KW-1133">Transmembrane helix</keyword>
<feature type="region of interest" description="Disordered" evidence="1">
    <location>
        <begin position="1"/>
        <end position="22"/>
    </location>
</feature>
<gene>
    <name evidence="3" type="ORF">OKA04_11170</name>
</gene>
<reference evidence="3 4" key="1">
    <citation type="submission" date="2022-10" db="EMBL/GenBank/DDBJ databases">
        <title>Luteolibacter flavescens strain MCCC 1K03193, whole genome shotgun sequencing project.</title>
        <authorList>
            <person name="Zhao G."/>
            <person name="Shen L."/>
        </authorList>
    </citation>
    <scope>NUCLEOTIDE SEQUENCE [LARGE SCALE GENOMIC DNA]</scope>
    <source>
        <strain evidence="3 4">MCCC 1K03193</strain>
    </source>
</reference>
<accession>A0ABT3FPY3</accession>
<proteinExistence type="predicted"/>
<name>A0ABT3FPY3_9BACT</name>
<sequence>MIFDSGHTPPERRSRTSTRSRSHATLKDFSLSALVTGFVSVLVGFTSSVAIIFQTTQNLGAMPGQTAS</sequence>
<keyword evidence="2" id="KW-0472">Membrane</keyword>
<evidence type="ECO:0000313" key="4">
    <source>
        <dbReference type="Proteomes" id="UP001207930"/>
    </source>
</evidence>
<comment type="caution">
    <text evidence="3">The sequence shown here is derived from an EMBL/GenBank/DDBJ whole genome shotgun (WGS) entry which is preliminary data.</text>
</comment>